<evidence type="ECO:0000256" key="1">
    <source>
        <dbReference type="SAM" id="Phobius"/>
    </source>
</evidence>
<proteinExistence type="predicted"/>
<feature type="transmembrane region" description="Helical" evidence="1">
    <location>
        <begin position="133"/>
        <end position="151"/>
    </location>
</feature>
<organism evidence="2 3">
    <name type="scientific">Metabacillus malikii</name>
    <dbReference type="NCBI Taxonomy" id="1504265"/>
    <lineage>
        <taxon>Bacteria</taxon>
        <taxon>Bacillati</taxon>
        <taxon>Bacillota</taxon>
        <taxon>Bacilli</taxon>
        <taxon>Bacillales</taxon>
        <taxon>Bacillaceae</taxon>
        <taxon>Metabacillus</taxon>
    </lineage>
</organism>
<keyword evidence="1" id="KW-1133">Transmembrane helix</keyword>
<dbReference type="RefSeq" id="WP_307342857.1">
    <property type="nucleotide sequence ID" value="NZ_JAUSUD010000013.1"/>
</dbReference>
<feature type="transmembrane region" description="Helical" evidence="1">
    <location>
        <begin position="158"/>
        <end position="177"/>
    </location>
</feature>
<protein>
    <submittedName>
        <fullName evidence="2">Membrane protein</fullName>
    </submittedName>
</protein>
<gene>
    <name evidence="2" type="ORF">J2S19_002895</name>
</gene>
<dbReference type="Proteomes" id="UP001234495">
    <property type="component" value="Unassembled WGS sequence"/>
</dbReference>
<evidence type="ECO:0000313" key="3">
    <source>
        <dbReference type="Proteomes" id="UP001234495"/>
    </source>
</evidence>
<sequence>MNNNVKKKVIINEISYWKHNKLLPETYCDFLLALYTEGNHEENQLIPTENNRSRKYISYFIISFLAIVSLLVIYFTELSFVLQMTLVGFLLIFSIVVTAYLFTKKENFQFSLSLTFLQLLIFSIHLIERITEGTQVWLGLAIIGNCLLWIIFGSIYRYVYLIISGSVGLIVLTVFIII</sequence>
<evidence type="ECO:0000313" key="2">
    <source>
        <dbReference type="EMBL" id="MDQ0231612.1"/>
    </source>
</evidence>
<feature type="transmembrane region" description="Helical" evidence="1">
    <location>
        <begin position="56"/>
        <end position="75"/>
    </location>
</feature>
<accession>A0ABT9ZH44</accession>
<name>A0ABT9ZH44_9BACI</name>
<keyword evidence="1" id="KW-0812">Transmembrane</keyword>
<feature type="transmembrane region" description="Helical" evidence="1">
    <location>
        <begin position="81"/>
        <end position="103"/>
    </location>
</feature>
<keyword evidence="1" id="KW-0472">Membrane</keyword>
<keyword evidence="3" id="KW-1185">Reference proteome</keyword>
<feature type="transmembrane region" description="Helical" evidence="1">
    <location>
        <begin position="110"/>
        <end position="127"/>
    </location>
</feature>
<reference evidence="2 3" key="1">
    <citation type="submission" date="2023-07" db="EMBL/GenBank/DDBJ databases">
        <title>Genomic Encyclopedia of Type Strains, Phase IV (KMG-IV): sequencing the most valuable type-strain genomes for metagenomic binning, comparative biology and taxonomic classification.</title>
        <authorList>
            <person name="Goeker M."/>
        </authorList>
    </citation>
    <scope>NUCLEOTIDE SEQUENCE [LARGE SCALE GENOMIC DNA]</scope>
    <source>
        <strain evidence="2 3">DSM 29005</strain>
    </source>
</reference>
<dbReference type="EMBL" id="JAUSUD010000013">
    <property type="protein sequence ID" value="MDQ0231612.1"/>
    <property type="molecule type" value="Genomic_DNA"/>
</dbReference>
<comment type="caution">
    <text evidence="2">The sequence shown here is derived from an EMBL/GenBank/DDBJ whole genome shotgun (WGS) entry which is preliminary data.</text>
</comment>